<dbReference type="Proteomes" id="UP000178109">
    <property type="component" value="Unassembled WGS sequence"/>
</dbReference>
<evidence type="ECO:0000313" key="1">
    <source>
        <dbReference type="EMBL" id="OGY92680.1"/>
    </source>
</evidence>
<proteinExistence type="predicted"/>
<evidence type="ECO:0000313" key="2">
    <source>
        <dbReference type="Proteomes" id="UP000178109"/>
    </source>
</evidence>
<dbReference type="EMBL" id="MHKO01000017">
    <property type="protein sequence ID" value="OGY92680.1"/>
    <property type="molecule type" value="Genomic_DNA"/>
</dbReference>
<accession>A0A1G2BWH4</accession>
<gene>
    <name evidence="1" type="ORF">A3H70_04960</name>
</gene>
<dbReference type="STRING" id="1798553.A3H70_04960"/>
<name>A0A1G2BWH4_9BACT</name>
<protein>
    <submittedName>
        <fullName evidence="1">Uncharacterized protein</fullName>
    </submittedName>
</protein>
<dbReference type="AlphaFoldDB" id="A0A1G2BWH4"/>
<reference evidence="1 2" key="1">
    <citation type="journal article" date="2016" name="Nat. Commun.">
        <title>Thousands of microbial genomes shed light on interconnected biogeochemical processes in an aquifer system.</title>
        <authorList>
            <person name="Anantharaman K."/>
            <person name="Brown C.T."/>
            <person name="Hug L.A."/>
            <person name="Sharon I."/>
            <person name="Castelle C.J."/>
            <person name="Probst A.J."/>
            <person name="Thomas B.C."/>
            <person name="Singh A."/>
            <person name="Wilkins M.J."/>
            <person name="Karaoz U."/>
            <person name="Brodie E.L."/>
            <person name="Williams K.H."/>
            <person name="Hubbard S.S."/>
            <person name="Banfield J.F."/>
        </authorList>
    </citation>
    <scope>NUCLEOTIDE SEQUENCE [LARGE SCALE GENOMIC DNA]</scope>
</reference>
<organism evidence="1 2">
    <name type="scientific">Candidatus Komeilibacteria bacterium RIFCSPLOWO2_02_FULL_48_11</name>
    <dbReference type="NCBI Taxonomy" id="1798553"/>
    <lineage>
        <taxon>Bacteria</taxon>
        <taxon>Candidatus Komeiliibacteriota</taxon>
    </lineage>
</organism>
<comment type="caution">
    <text evidence="1">The sequence shown here is derived from an EMBL/GenBank/DDBJ whole genome shotgun (WGS) entry which is preliminary data.</text>
</comment>
<sequence length="96" mass="11561">MTTREFIKKRKHLIWWTKNYDHLNNEAIVEATLNYGDWDDVQTLLKILGRKKVAKIFRAKSKPSPLGRQNYRPEVKNYFGRYFNKYAPRNTNQRAT</sequence>